<protein>
    <submittedName>
        <fullName evidence="5">6-phosphogluconate phosphatase</fullName>
        <ecNumber evidence="5">3.1.3.-</ecNumber>
    </submittedName>
</protein>
<dbReference type="InterPro" id="IPR041492">
    <property type="entry name" value="HAD_2"/>
</dbReference>
<dbReference type="PRINTS" id="PR00413">
    <property type="entry name" value="HADHALOGNASE"/>
</dbReference>
<keyword evidence="4" id="KW-0460">Magnesium</keyword>
<dbReference type="SFLD" id="SFLDS00003">
    <property type="entry name" value="Haloacid_Dehalogenase"/>
    <property type="match status" value="1"/>
</dbReference>
<keyword evidence="3" id="KW-0479">Metal-binding</keyword>
<name>A0A1B8P2P4_HALEL</name>
<dbReference type="GO" id="GO:0016787">
    <property type="term" value="F:hydrolase activity"/>
    <property type="evidence" value="ECO:0007669"/>
    <property type="project" value="UniProtKB-KW"/>
</dbReference>
<dbReference type="PATRIC" id="fig|2746.7.peg.877"/>
<dbReference type="InterPro" id="IPR036412">
    <property type="entry name" value="HAD-like_sf"/>
</dbReference>
<evidence type="ECO:0000313" key="6">
    <source>
        <dbReference type="Proteomes" id="UP000092504"/>
    </source>
</evidence>
<evidence type="ECO:0000256" key="1">
    <source>
        <dbReference type="ARBA" id="ARBA00001946"/>
    </source>
</evidence>
<reference evidence="5 6" key="1">
    <citation type="submission" date="2016-06" db="EMBL/GenBank/DDBJ databases">
        <title>Genome sequence of halotolerant plant growth promoting strain of Halomonas elongata HEK1 isolated from salterns of Rann of Kutch, Gujarat, India.</title>
        <authorList>
            <person name="Gaba S."/>
            <person name="Singh R.N."/>
            <person name="Abrol S."/>
            <person name="Kaushik R."/>
            <person name="Saxena A.K."/>
        </authorList>
    </citation>
    <scope>NUCLEOTIDE SEQUENCE [LARGE SCALE GENOMIC DNA]</scope>
    <source>
        <strain evidence="5 6">HEK1</strain>
    </source>
</reference>
<comment type="similarity">
    <text evidence="2">Belongs to the HAD-like hydrolase superfamily. CbbY/CbbZ/Gph/YieH family.</text>
</comment>
<keyword evidence="5" id="KW-0378">Hydrolase</keyword>
<dbReference type="InterPro" id="IPR023214">
    <property type="entry name" value="HAD_sf"/>
</dbReference>
<dbReference type="InterPro" id="IPR051600">
    <property type="entry name" value="Beta-PGM-like"/>
</dbReference>
<dbReference type="EMBL" id="MAJD01000001">
    <property type="protein sequence ID" value="OBX36509.1"/>
    <property type="molecule type" value="Genomic_DNA"/>
</dbReference>
<dbReference type="AlphaFoldDB" id="A0A1B8P2P4"/>
<comment type="cofactor">
    <cofactor evidence="1">
        <name>Mg(2+)</name>
        <dbReference type="ChEBI" id="CHEBI:18420"/>
    </cofactor>
</comment>
<comment type="caution">
    <text evidence="5">The sequence shown here is derived from an EMBL/GenBank/DDBJ whole genome shotgun (WGS) entry which is preliminary data.</text>
</comment>
<evidence type="ECO:0000256" key="2">
    <source>
        <dbReference type="ARBA" id="ARBA00006171"/>
    </source>
</evidence>
<dbReference type="NCBIfam" id="TIGR01509">
    <property type="entry name" value="HAD-SF-IA-v3"/>
    <property type="match status" value="1"/>
</dbReference>
<dbReference type="EC" id="3.1.3.-" evidence="5"/>
<dbReference type="Pfam" id="PF13419">
    <property type="entry name" value="HAD_2"/>
    <property type="match status" value="1"/>
</dbReference>
<dbReference type="Gene3D" id="1.10.150.240">
    <property type="entry name" value="Putative phosphatase, domain 2"/>
    <property type="match status" value="1"/>
</dbReference>
<sequence length="225" mass="24111">MERLIFDCDGVLVDSEAIAEATLVERLSAWLPDIDIQVRLSEALGLTTEAILERLETLSRHALPGDALGAIDQEIERRLAKELHAIDGVAEVIERLGMPMAVVSNSHRGRVRDSLAHTGLDALLDGAPIFCAEQVAHPKPDPAIYRLAAETLEASAEHCLVVEDSVAGASAARAAGMTVIGFTGASHVPPGQAKRLLDAGAWRVMGHMHELPSLVTAWRKQRLSG</sequence>
<evidence type="ECO:0000313" key="5">
    <source>
        <dbReference type="EMBL" id="OBX36509.1"/>
    </source>
</evidence>
<gene>
    <name evidence="5" type="primary">yieH_1</name>
    <name evidence="5" type="ORF">A8U91_00852</name>
</gene>
<dbReference type="Proteomes" id="UP000092504">
    <property type="component" value="Unassembled WGS sequence"/>
</dbReference>
<organism evidence="5 6">
    <name type="scientific">Halomonas elongata</name>
    <dbReference type="NCBI Taxonomy" id="2746"/>
    <lineage>
        <taxon>Bacteria</taxon>
        <taxon>Pseudomonadati</taxon>
        <taxon>Pseudomonadota</taxon>
        <taxon>Gammaproteobacteria</taxon>
        <taxon>Oceanospirillales</taxon>
        <taxon>Halomonadaceae</taxon>
        <taxon>Halomonas</taxon>
    </lineage>
</organism>
<dbReference type="SUPFAM" id="SSF56784">
    <property type="entry name" value="HAD-like"/>
    <property type="match status" value="1"/>
</dbReference>
<evidence type="ECO:0000256" key="3">
    <source>
        <dbReference type="ARBA" id="ARBA00022723"/>
    </source>
</evidence>
<evidence type="ECO:0000256" key="4">
    <source>
        <dbReference type="ARBA" id="ARBA00022842"/>
    </source>
</evidence>
<dbReference type="PANTHER" id="PTHR46193">
    <property type="entry name" value="6-PHOSPHOGLUCONATE PHOSPHATASE"/>
    <property type="match status" value="1"/>
</dbReference>
<dbReference type="SFLD" id="SFLDG01129">
    <property type="entry name" value="C1.5:_HAD__Beta-PGM__Phosphata"/>
    <property type="match status" value="1"/>
</dbReference>
<dbReference type="InterPro" id="IPR006439">
    <property type="entry name" value="HAD-SF_hydro_IA"/>
</dbReference>
<dbReference type="GO" id="GO:0046872">
    <property type="term" value="F:metal ion binding"/>
    <property type="evidence" value="ECO:0007669"/>
    <property type="project" value="UniProtKB-KW"/>
</dbReference>
<dbReference type="InterPro" id="IPR023198">
    <property type="entry name" value="PGP-like_dom2"/>
</dbReference>
<dbReference type="PANTHER" id="PTHR46193:SF10">
    <property type="entry name" value="6-PHOSPHOGLUCONATE PHOSPHATASE"/>
    <property type="match status" value="1"/>
</dbReference>
<accession>A0A1B8P2P4</accession>
<proteinExistence type="inferred from homology"/>
<dbReference type="Gene3D" id="3.40.50.1000">
    <property type="entry name" value="HAD superfamily/HAD-like"/>
    <property type="match status" value="1"/>
</dbReference>